<dbReference type="Gene3D" id="3.30.450.20">
    <property type="entry name" value="PAS domain"/>
    <property type="match status" value="2"/>
</dbReference>
<keyword evidence="3" id="KW-0812">Transmembrane</keyword>
<dbReference type="CDD" id="cd12914">
    <property type="entry name" value="PDC1_DGC_like"/>
    <property type="match status" value="1"/>
</dbReference>
<dbReference type="PANTHER" id="PTHR45138">
    <property type="entry name" value="REGULATORY COMPONENTS OF SENSORY TRANSDUCTION SYSTEM"/>
    <property type="match status" value="1"/>
</dbReference>
<dbReference type="NCBIfam" id="TIGR00254">
    <property type="entry name" value="GGDEF"/>
    <property type="match status" value="1"/>
</dbReference>
<dbReference type="Pfam" id="PF22588">
    <property type="entry name" value="dCache_1_like"/>
    <property type="match status" value="1"/>
</dbReference>
<dbReference type="InterPro" id="IPR000160">
    <property type="entry name" value="GGDEF_dom"/>
</dbReference>
<evidence type="ECO:0000313" key="6">
    <source>
        <dbReference type="Proteomes" id="UP001163336"/>
    </source>
</evidence>
<organism evidence="5 6">
    <name type="scientific">Massilia varians</name>
    <dbReference type="NCBI Taxonomy" id="457921"/>
    <lineage>
        <taxon>Bacteria</taxon>
        <taxon>Pseudomonadati</taxon>
        <taxon>Pseudomonadota</taxon>
        <taxon>Betaproteobacteria</taxon>
        <taxon>Burkholderiales</taxon>
        <taxon>Oxalobacteraceae</taxon>
        <taxon>Telluria group</taxon>
        <taxon>Massilia</taxon>
    </lineage>
</organism>
<dbReference type="EMBL" id="AP026966">
    <property type="protein sequence ID" value="BDT59879.1"/>
    <property type="molecule type" value="Genomic_DNA"/>
</dbReference>
<evidence type="ECO:0000313" key="5">
    <source>
        <dbReference type="EMBL" id="BDT59879.1"/>
    </source>
</evidence>
<evidence type="ECO:0000259" key="4">
    <source>
        <dbReference type="PROSITE" id="PS50887"/>
    </source>
</evidence>
<dbReference type="EC" id="2.7.7.65" evidence="1"/>
<dbReference type="Pfam" id="PF00990">
    <property type="entry name" value="GGDEF"/>
    <property type="match status" value="1"/>
</dbReference>
<evidence type="ECO:0000256" key="2">
    <source>
        <dbReference type="ARBA" id="ARBA00034247"/>
    </source>
</evidence>
<accession>A0ABM8C9B6</accession>
<keyword evidence="6" id="KW-1185">Reference proteome</keyword>
<dbReference type="InterPro" id="IPR054327">
    <property type="entry name" value="His-kinase-like_sensor"/>
</dbReference>
<feature type="domain" description="GGDEF" evidence="4">
    <location>
        <begin position="373"/>
        <end position="510"/>
    </location>
</feature>
<dbReference type="Proteomes" id="UP001163336">
    <property type="component" value="Chromosome"/>
</dbReference>
<dbReference type="CDD" id="cd12915">
    <property type="entry name" value="PDC2_DGC_like"/>
    <property type="match status" value="1"/>
</dbReference>
<dbReference type="InterPro" id="IPR043128">
    <property type="entry name" value="Rev_trsase/Diguanyl_cyclase"/>
</dbReference>
<dbReference type="PROSITE" id="PS50887">
    <property type="entry name" value="GGDEF"/>
    <property type="match status" value="1"/>
</dbReference>
<dbReference type="PANTHER" id="PTHR45138:SF9">
    <property type="entry name" value="DIGUANYLATE CYCLASE DGCM-RELATED"/>
    <property type="match status" value="1"/>
</dbReference>
<name>A0ABM8C9B6_9BURK</name>
<dbReference type="CDD" id="cd01949">
    <property type="entry name" value="GGDEF"/>
    <property type="match status" value="1"/>
</dbReference>
<dbReference type="SUPFAM" id="SSF103190">
    <property type="entry name" value="Sensory domain-like"/>
    <property type="match status" value="1"/>
</dbReference>
<comment type="catalytic activity">
    <reaction evidence="2">
        <text>2 GTP = 3',3'-c-di-GMP + 2 diphosphate</text>
        <dbReference type="Rhea" id="RHEA:24898"/>
        <dbReference type="ChEBI" id="CHEBI:33019"/>
        <dbReference type="ChEBI" id="CHEBI:37565"/>
        <dbReference type="ChEBI" id="CHEBI:58805"/>
        <dbReference type="EC" id="2.7.7.65"/>
    </reaction>
</comment>
<dbReference type="InterPro" id="IPR050469">
    <property type="entry name" value="Diguanylate_Cyclase"/>
</dbReference>
<dbReference type="SMART" id="SM00267">
    <property type="entry name" value="GGDEF"/>
    <property type="match status" value="1"/>
</dbReference>
<keyword evidence="3" id="KW-0472">Membrane</keyword>
<dbReference type="Gene3D" id="3.30.70.270">
    <property type="match status" value="1"/>
</dbReference>
<dbReference type="InterPro" id="IPR029151">
    <property type="entry name" value="Sensor-like_sf"/>
</dbReference>
<proteinExistence type="predicted"/>
<dbReference type="SUPFAM" id="SSF55073">
    <property type="entry name" value="Nucleotide cyclase"/>
    <property type="match status" value="1"/>
</dbReference>
<sequence length="511" mass="54857">MISAQLAAKRRSIKLLAVSILVLAGAALAAAYGWSSWQLRRLELSNAAISTSNLTRALADQASSAFKMVDTVLVGMVDRIEHDGLPATDKDALYRLMQDHLAELPALQGLFVYDASGTWIVNSAGQSFNGRNNADRAYFRFHRDAPGREVHIGAPILGRTSGAWVIPVSRRLEHADGSFAGVVLATIKVDFFRRIYEQIELRRDGRIILALRSGTQLLGMPFTLTGIGEELGPTPLFAQLAAQLPNGRLPDVPENGKLLMYGVAQAGDYPLLVATVRSQDQVLAPWRETIFAAGAALLALAAGMAVLALCLVRQMRLRDRLERDLLDTKAALEASNASLLVQSQVDPLTGLYNKRYVELALEQELVRAAGDGSTLAALMIDVDHFKKYNDSHGNLAGDTVLAEIGRVIGSGASRPRDVAARFGGEEFVVLLPATDAAGGLAVAEAIRARLAQLRLAHRAAPSGIMTVSIGLACSAPRQDPEGMHSLLRRADAALYAAKESGRNCVRSDRTG</sequence>
<dbReference type="RefSeq" id="WP_281908774.1">
    <property type="nucleotide sequence ID" value="NZ_AP026966.1"/>
</dbReference>
<feature type="transmembrane region" description="Helical" evidence="3">
    <location>
        <begin position="290"/>
        <end position="312"/>
    </location>
</feature>
<keyword evidence="3" id="KW-1133">Transmembrane helix</keyword>
<gene>
    <name evidence="5" type="ORF">MasN3_33730</name>
</gene>
<reference evidence="5" key="1">
    <citation type="submission" date="2022-11" db="EMBL/GenBank/DDBJ databases">
        <title>Isolation and characterization of PLA-degrading bacterium Massilia sp. from Antarctic soil.</title>
        <authorList>
            <person name="Sato K."/>
            <person name="Gomez-Fuentes C."/>
            <person name="Ahmad S.A."/>
            <person name="Zulkharnain A."/>
        </authorList>
    </citation>
    <scope>NUCLEOTIDE SEQUENCE</scope>
    <source>
        <strain evidence="5">N-3</strain>
    </source>
</reference>
<evidence type="ECO:0000256" key="1">
    <source>
        <dbReference type="ARBA" id="ARBA00012528"/>
    </source>
</evidence>
<protein>
    <recommendedName>
        <fullName evidence="1">diguanylate cyclase</fullName>
        <ecNumber evidence="1">2.7.7.65</ecNumber>
    </recommendedName>
</protein>
<evidence type="ECO:0000256" key="3">
    <source>
        <dbReference type="SAM" id="Phobius"/>
    </source>
</evidence>
<dbReference type="InterPro" id="IPR029787">
    <property type="entry name" value="Nucleotide_cyclase"/>
</dbReference>